<keyword evidence="2" id="KW-0813">Transport</keyword>
<dbReference type="Pfam" id="PF22614">
    <property type="entry name" value="Slo-like_RCK"/>
    <property type="match status" value="2"/>
</dbReference>
<evidence type="ECO:0000256" key="9">
    <source>
        <dbReference type="ARBA" id="ARBA00023136"/>
    </source>
</evidence>
<evidence type="ECO:0000256" key="11">
    <source>
        <dbReference type="ARBA" id="ARBA00034430"/>
    </source>
</evidence>
<name>A0AAD7V9X5_9FUNG</name>
<keyword evidence="18" id="KW-1185">Reference proteome</keyword>
<evidence type="ECO:0000256" key="13">
    <source>
        <dbReference type="SAM" id="Phobius"/>
    </source>
</evidence>
<evidence type="ECO:0000256" key="2">
    <source>
        <dbReference type="ARBA" id="ARBA00022448"/>
    </source>
</evidence>
<feature type="domain" description="Calcium-activated potassium channel BK alpha subunit" evidence="14">
    <location>
        <begin position="526"/>
        <end position="613"/>
    </location>
</feature>
<dbReference type="Pfam" id="PF07885">
    <property type="entry name" value="Ion_trans_2"/>
    <property type="match status" value="1"/>
</dbReference>
<evidence type="ECO:0000259" key="16">
    <source>
        <dbReference type="Pfam" id="PF22614"/>
    </source>
</evidence>
<keyword evidence="8" id="KW-0406">Ion transport</keyword>
<evidence type="ECO:0000259" key="14">
    <source>
        <dbReference type="Pfam" id="PF03493"/>
    </source>
</evidence>
<dbReference type="SUPFAM" id="SSF81324">
    <property type="entry name" value="Voltage-gated potassium channels"/>
    <property type="match status" value="1"/>
</dbReference>
<feature type="region of interest" description="Disordered" evidence="12">
    <location>
        <begin position="735"/>
        <end position="756"/>
    </location>
</feature>
<comment type="catalytic activity">
    <reaction evidence="11">
        <text>K(+)(in) = K(+)(out)</text>
        <dbReference type="Rhea" id="RHEA:29463"/>
        <dbReference type="ChEBI" id="CHEBI:29103"/>
    </reaction>
</comment>
<proteinExistence type="predicted"/>
<evidence type="ECO:0000313" key="18">
    <source>
        <dbReference type="Proteomes" id="UP001234581"/>
    </source>
</evidence>
<dbReference type="GO" id="GO:0005267">
    <property type="term" value="F:potassium channel activity"/>
    <property type="evidence" value="ECO:0007669"/>
    <property type="project" value="UniProtKB-KW"/>
</dbReference>
<dbReference type="Pfam" id="PF03493">
    <property type="entry name" value="BK_channel_a"/>
    <property type="match status" value="1"/>
</dbReference>
<keyword evidence="4 13" id="KW-0812">Transmembrane</keyword>
<feature type="transmembrane region" description="Helical" evidence="13">
    <location>
        <begin position="352"/>
        <end position="369"/>
    </location>
</feature>
<evidence type="ECO:0000256" key="10">
    <source>
        <dbReference type="ARBA" id="ARBA00023303"/>
    </source>
</evidence>
<keyword evidence="3" id="KW-0633">Potassium transport</keyword>
<gene>
    <name evidence="17" type="ORF">O0I10_003649</name>
</gene>
<dbReference type="RefSeq" id="XP_058345515.1">
    <property type="nucleotide sequence ID" value="XM_058483717.1"/>
</dbReference>
<protein>
    <submittedName>
        <fullName evidence="17">Uncharacterized protein</fullName>
    </submittedName>
</protein>
<dbReference type="InterPro" id="IPR003148">
    <property type="entry name" value="RCK_N"/>
</dbReference>
<feature type="transmembrane region" description="Helical" evidence="13">
    <location>
        <begin position="319"/>
        <end position="340"/>
    </location>
</feature>
<keyword evidence="5" id="KW-0631">Potassium channel</keyword>
<evidence type="ECO:0000256" key="5">
    <source>
        <dbReference type="ARBA" id="ARBA00022826"/>
    </source>
</evidence>
<feature type="transmembrane region" description="Helical" evidence="13">
    <location>
        <begin position="153"/>
        <end position="174"/>
    </location>
</feature>
<accession>A0AAD7V9X5</accession>
<evidence type="ECO:0000256" key="6">
    <source>
        <dbReference type="ARBA" id="ARBA00022958"/>
    </source>
</evidence>
<feature type="domain" description="RCK N-terminal" evidence="16">
    <location>
        <begin position="788"/>
        <end position="897"/>
    </location>
</feature>
<feature type="transmembrane region" description="Helical" evidence="13">
    <location>
        <begin position="293"/>
        <end position="313"/>
    </location>
</feature>
<feature type="domain" description="Potassium channel" evidence="15">
    <location>
        <begin position="301"/>
        <end position="377"/>
    </location>
</feature>
<keyword evidence="10" id="KW-0407">Ion channel</keyword>
<feature type="transmembrane region" description="Helical" evidence="13">
    <location>
        <begin position="253"/>
        <end position="272"/>
    </location>
</feature>
<evidence type="ECO:0000313" key="17">
    <source>
        <dbReference type="EMBL" id="KAJ8660602.1"/>
    </source>
</evidence>
<dbReference type="PANTHER" id="PTHR10027">
    <property type="entry name" value="CALCIUM-ACTIVATED POTASSIUM CHANNEL ALPHA CHAIN"/>
    <property type="match status" value="1"/>
</dbReference>
<dbReference type="PANTHER" id="PTHR10027:SF10">
    <property type="entry name" value="SLOWPOKE 2, ISOFORM D"/>
    <property type="match status" value="1"/>
</dbReference>
<feature type="compositionally biased region" description="Polar residues" evidence="12">
    <location>
        <begin position="692"/>
        <end position="709"/>
    </location>
</feature>
<dbReference type="AlphaFoldDB" id="A0AAD7V9X5"/>
<evidence type="ECO:0000259" key="15">
    <source>
        <dbReference type="Pfam" id="PF07885"/>
    </source>
</evidence>
<evidence type="ECO:0000256" key="1">
    <source>
        <dbReference type="ARBA" id="ARBA00004141"/>
    </source>
</evidence>
<dbReference type="GO" id="GO:0016020">
    <property type="term" value="C:membrane"/>
    <property type="evidence" value="ECO:0007669"/>
    <property type="project" value="UniProtKB-SubCell"/>
</dbReference>
<feature type="transmembrane region" description="Helical" evidence="13">
    <location>
        <begin position="197"/>
        <end position="218"/>
    </location>
</feature>
<organism evidence="17 18">
    <name type="scientific">Lichtheimia ornata</name>
    <dbReference type="NCBI Taxonomy" id="688661"/>
    <lineage>
        <taxon>Eukaryota</taxon>
        <taxon>Fungi</taxon>
        <taxon>Fungi incertae sedis</taxon>
        <taxon>Mucoromycota</taxon>
        <taxon>Mucoromycotina</taxon>
        <taxon>Mucoromycetes</taxon>
        <taxon>Mucorales</taxon>
        <taxon>Lichtheimiaceae</taxon>
        <taxon>Lichtheimia</taxon>
    </lineage>
</organism>
<evidence type="ECO:0000256" key="7">
    <source>
        <dbReference type="ARBA" id="ARBA00022989"/>
    </source>
</evidence>
<keyword evidence="7 13" id="KW-1133">Transmembrane helix</keyword>
<dbReference type="InterPro" id="IPR003929">
    <property type="entry name" value="K_chnl_BK_asu"/>
</dbReference>
<keyword evidence="6" id="KW-0630">Potassium</keyword>
<comment type="caution">
    <text evidence="17">The sequence shown here is derived from an EMBL/GenBank/DDBJ whole genome shotgun (WGS) entry which is preliminary data.</text>
</comment>
<keyword evidence="9 13" id="KW-0472">Membrane</keyword>
<dbReference type="GeneID" id="83211062"/>
<feature type="domain" description="RCK N-terminal" evidence="16">
    <location>
        <begin position="392"/>
        <end position="510"/>
    </location>
</feature>
<comment type="subcellular location">
    <subcellularLocation>
        <location evidence="1">Membrane</location>
        <topology evidence="1">Multi-pass membrane protein</topology>
    </subcellularLocation>
</comment>
<dbReference type="InterPro" id="IPR047871">
    <property type="entry name" value="K_chnl_Slo-like"/>
</dbReference>
<feature type="region of interest" description="Disordered" evidence="12">
    <location>
        <begin position="1"/>
        <end position="64"/>
    </location>
</feature>
<evidence type="ECO:0000256" key="12">
    <source>
        <dbReference type="SAM" id="MobiDB-lite"/>
    </source>
</evidence>
<evidence type="ECO:0000256" key="8">
    <source>
        <dbReference type="ARBA" id="ARBA00023065"/>
    </source>
</evidence>
<sequence>MLYTTEYSDGQQQQLNDDDDEEESALCIHSPSYGSTTIHHSPPPPPPQAFVSMDHPCRRPSKPSTDLVLPALDPKAQEVAAAIVPELHPPRHHFLRKKRQQVNLSTIRANYQSSRSHIREEYHSNVCGFLDDLYFHLSIYFSMLKSILFANQTIVLFVNLDLMIDLLMCIAYLVEMKQGYDTDLSPAWLFKRRSHGLWSFCQVLSLWNMCSYAIRFYISRYPLSVLFSFRGLIELLTSIPFLLSRLIPNGQYIYVPYFLRSWVFLLRIKSALKIKVTLRMTDKSMDALQYKQVYLIGNIVILLYNGMAAFQYSEAVFGHIHYDVLDSLFMVVVTLSTVGYGDITPSAASSRIVIMLLILITVAVIPSLISDLLDTMQKRDVTGGQIIKDADPFILIVGTFTVQQAKEMLDGFLNTDNVDERLSVVFLDTKPLTDELKLLGRNSVWGHRIHFLHSSVLDEKTLQRAQSRRAKAIFCISDSNAPDPVKEDERNTVRLWSMHCYTARHSVPIYTYNLSPITAIYQEVAKEVICVRQFNQYLLALNCRCRGASTFLTNLLHQRDPLNQYDAPWEAQYDDGSCNEIYTAPAAACIVGISFSHAAWLLYKELQVILFAVRTLDSEIILNPAASGYTIQPSDVCVYIAQSSKEIRSIASLNTVYLCQMARMRDYSMASRHQQQKYQPAPSIDPSPPDTLPTTKPSAISAPSRQRYQLSRLPSSSHSLLSGISVGGTFPIKLSQPHDSPAAKTEDHGDDDDDDIDLPLPNKLPLMCHLLEKPANLKDITIHKASGMRGHILVCMQQEFINIFKFIYNLRSSHVQQNELQDIVILCSQLPSEKAFHPISLFPRVYIMEGNCRQPDDLLHAGIKRAKQVVVMSEKESADGQETDSAAIMTSHIIHLLLHSRRQDSYTIVNLVERSNIKFMHLLQGKQVDDEEIDVFYTPAYAAGDVVAESLISNVLLSQTYSKPEIVQVIRAMSGMPIIHHSHLTSHLGYSSSHKTEYTTTRHQQHTSSTPKAPTCRFASMPVPDSFVGKTFVALFEAWLFDHGILALGLFRAPTSAFGNELPFVYSNPVPSLMLLASDHVYVLVAQQQP</sequence>
<reference evidence="17 18" key="1">
    <citation type="submission" date="2023-03" db="EMBL/GenBank/DDBJ databases">
        <title>Genome sequence of Lichtheimia ornata CBS 291.66.</title>
        <authorList>
            <person name="Mohabir J.T."/>
            <person name="Shea T.P."/>
            <person name="Kurbessoian T."/>
            <person name="Berby B."/>
            <person name="Fontaine J."/>
            <person name="Livny J."/>
            <person name="Gnirke A."/>
            <person name="Stajich J.E."/>
            <person name="Cuomo C.A."/>
        </authorList>
    </citation>
    <scope>NUCLEOTIDE SEQUENCE [LARGE SCALE GENOMIC DNA]</scope>
    <source>
        <strain evidence="17">CBS 291.66</strain>
    </source>
</reference>
<dbReference type="InterPro" id="IPR013099">
    <property type="entry name" value="K_chnl_dom"/>
</dbReference>
<dbReference type="Gene3D" id="1.10.287.70">
    <property type="match status" value="1"/>
</dbReference>
<evidence type="ECO:0000256" key="4">
    <source>
        <dbReference type="ARBA" id="ARBA00022692"/>
    </source>
</evidence>
<evidence type="ECO:0000256" key="3">
    <source>
        <dbReference type="ARBA" id="ARBA00022538"/>
    </source>
</evidence>
<dbReference type="Gene3D" id="3.40.50.720">
    <property type="entry name" value="NAD(P)-binding Rossmann-like Domain"/>
    <property type="match status" value="1"/>
</dbReference>
<feature type="compositionally biased region" description="Polar residues" evidence="12">
    <location>
        <begin position="1"/>
        <end position="10"/>
    </location>
</feature>
<feature type="region of interest" description="Disordered" evidence="12">
    <location>
        <begin position="670"/>
        <end position="714"/>
    </location>
</feature>
<feature type="non-terminal residue" evidence="17">
    <location>
        <position position="1"/>
    </location>
</feature>
<dbReference type="Proteomes" id="UP001234581">
    <property type="component" value="Unassembled WGS sequence"/>
</dbReference>
<dbReference type="EMBL" id="JARTCD010000012">
    <property type="protein sequence ID" value="KAJ8660602.1"/>
    <property type="molecule type" value="Genomic_DNA"/>
</dbReference>